<dbReference type="InterPro" id="IPR000601">
    <property type="entry name" value="PKD_dom"/>
</dbReference>
<organism evidence="2 3">
    <name type="scientific">Arthrobacter cryoconiti</name>
    <dbReference type="NCBI Taxonomy" id="748907"/>
    <lineage>
        <taxon>Bacteria</taxon>
        <taxon>Bacillati</taxon>
        <taxon>Actinomycetota</taxon>
        <taxon>Actinomycetes</taxon>
        <taxon>Micrococcales</taxon>
        <taxon>Micrococcaceae</taxon>
        <taxon>Arthrobacter</taxon>
    </lineage>
</organism>
<dbReference type="EMBL" id="JBHSCQ010000004">
    <property type="protein sequence ID" value="MFC4264414.1"/>
    <property type="molecule type" value="Genomic_DNA"/>
</dbReference>
<name>A0ABV8QW87_9MICC</name>
<sequence length="295" mass="31647">MASLIALMTSTLVVFSGTLLPISIGAFIQASLEDWDNDGVVSQDWAESADHNWGHQPAVTEDNPFIYRYQAACAETTPGKPISCGVGEQVCTEAEGGKLVDWYRSLKPPSPVQWTLISRATCIYSEKPIDILAEIAAQISHEFQKSPVQAATVGSQPGPHTLRGNETNFYADAAEQEFNIILLGQKVHITATPVAYTWDYGDGNSWGPSSSSGFPLPDDRVGEQTNTSHVYIATGKYAIAVTTHFNGSYSVNGGPTLPIPEQGHIASGPLGLTVWRAITRNYADDCNTNPAGEGC</sequence>
<dbReference type="RefSeq" id="WP_230067804.1">
    <property type="nucleotide sequence ID" value="NZ_BAABLL010000001.1"/>
</dbReference>
<dbReference type="Pfam" id="PF00801">
    <property type="entry name" value="PKD"/>
    <property type="match status" value="1"/>
</dbReference>
<feature type="domain" description="PKD" evidence="1">
    <location>
        <begin position="190"/>
        <end position="242"/>
    </location>
</feature>
<comment type="caution">
    <text evidence="2">The sequence shown here is derived from an EMBL/GenBank/DDBJ whole genome shotgun (WGS) entry which is preliminary data.</text>
</comment>
<gene>
    <name evidence="2" type="ORF">ACFOW9_02220</name>
</gene>
<evidence type="ECO:0000313" key="3">
    <source>
        <dbReference type="Proteomes" id="UP001595773"/>
    </source>
</evidence>
<dbReference type="SUPFAM" id="SSF49299">
    <property type="entry name" value="PKD domain"/>
    <property type="match status" value="1"/>
</dbReference>
<protein>
    <submittedName>
        <fullName evidence="2">PKD domain-containing protein</fullName>
    </submittedName>
</protein>
<dbReference type="InterPro" id="IPR035986">
    <property type="entry name" value="PKD_dom_sf"/>
</dbReference>
<reference evidence="3" key="1">
    <citation type="journal article" date="2019" name="Int. J. Syst. Evol. Microbiol.">
        <title>The Global Catalogue of Microorganisms (GCM) 10K type strain sequencing project: providing services to taxonomists for standard genome sequencing and annotation.</title>
        <authorList>
            <consortium name="The Broad Institute Genomics Platform"/>
            <consortium name="The Broad Institute Genome Sequencing Center for Infectious Disease"/>
            <person name="Wu L."/>
            <person name="Ma J."/>
        </authorList>
    </citation>
    <scope>NUCLEOTIDE SEQUENCE [LARGE SCALE GENOMIC DNA]</scope>
    <source>
        <strain evidence="3">CGMCC 1.10698</strain>
    </source>
</reference>
<dbReference type="Gene3D" id="2.60.40.10">
    <property type="entry name" value="Immunoglobulins"/>
    <property type="match status" value="1"/>
</dbReference>
<accession>A0ABV8QW87</accession>
<keyword evidence="3" id="KW-1185">Reference proteome</keyword>
<proteinExistence type="predicted"/>
<dbReference type="Proteomes" id="UP001595773">
    <property type="component" value="Unassembled WGS sequence"/>
</dbReference>
<evidence type="ECO:0000259" key="1">
    <source>
        <dbReference type="PROSITE" id="PS50093"/>
    </source>
</evidence>
<dbReference type="PROSITE" id="PS50093">
    <property type="entry name" value="PKD"/>
    <property type="match status" value="1"/>
</dbReference>
<evidence type="ECO:0000313" key="2">
    <source>
        <dbReference type="EMBL" id="MFC4264414.1"/>
    </source>
</evidence>
<dbReference type="InterPro" id="IPR013783">
    <property type="entry name" value="Ig-like_fold"/>
</dbReference>